<dbReference type="Pfam" id="PF02348">
    <property type="entry name" value="CTP_transf_3"/>
    <property type="match status" value="1"/>
</dbReference>
<dbReference type="Proteomes" id="UP000046155">
    <property type="component" value="Unassembled WGS sequence"/>
</dbReference>
<proteinExistence type="predicted"/>
<gene>
    <name evidence="1" type="ORF">SSCH_1650001</name>
</gene>
<reference evidence="2" key="1">
    <citation type="submission" date="2015-01" db="EMBL/GenBank/DDBJ databases">
        <authorList>
            <person name="Manzoor Shahid"/>
            <person name="Zubair Saima"/>
        </authorList>
    </citation>
    <scope>NUCLEOTIDE SEQUENCE [LARGE SCALE GENOMIC DNA]</scope>
    <source>
        <strain evidence="2">Sp3</strain>
    </source>
</reference>
<sequence length="134" mass="14515">MYKGKKILGLIPARGGSKGLPGKNIKPLCGKPLIAWAIEQGLASKYLDKVIVSTDDEEIAKVSRSFGAEVPFMRPGELATDAAKTIDVVVHALEFLKQRGGLEFDYLALLEPTSPLRKNGDIDKSIARTRAPII</sequence>
<name>A0A0B7MDX7_9FIRM</name>
<evidence type="ECO:0000313" key="2">
    <source>
        <dbReference type="Proteomes" id="UP000046155"/>
    </source>
</evidence>
<keyword evidence="1" id="KW-0548">Nucleotidyltransferase</keyword>
<organism evidence="1 2">
    <name type="scientific">Syntrophaceticus schinkii</name>
    <dbReference type="NCBI Taxonomy" id="499207"/>
    <lineage>
        <taxon>Bacteria</taxon>
        <taxon>Bacillati</taxon>
        <taxon>Bacillota</taxon>
        <taxon>Clostridia</taxon>
        <taxon>Thermoanaerobacterales</taxon>
        <taxon>Thermoanaerobacterales Family III. Incertae Sedis</taxon>
        <taxon>Syntrophaceticus</taxon>
    </lineage>
</organism>
<dbReference type="InterPro" id="IPR050793">
    <property type="entry name" value="CMP-NeuNAc_synthase"/>
</dbReference>
<keyword evidence="1" id="KW-0808">Transferase</keyword>
<dbReference type="SUPFAM" id="SSF53448">
    <property type="entry name" value="Nucleotide-diphospho-sugar transferases"/>
    <property type="match status" value="1"/>
</dbReference>
<evidence type="ECO:0000313" key="1">
    <source>
        <dbReference type="EMBL" id="CEO88250.1"/>
    </source>
</evidence>
<dbReference type="InterPro" id="IPR029044">
    <property type="entry name" value="Nucleotide-diphossugar_trans"/>
</dbReference>
<dbReference type="EC" id="2.7.7.43" evidence="1"/>
<accession>A0A0B7MDX7</accession>
<dbReference type="PANTHER" id="PTHR21485:SF6">
    <property type="entry name" value="N-ACYLNEURAMINATE CYTIDYLYLTRANSFERASE-RELATED"/>
    <property type="match status" value="1"/>
</dbReference>
<keyword evidence="2" id="KW-1185">Reference proteome</keyword>
<dbReference type="InterPro" id="IPR003329">
    <property type="entry name" value="Cytidylyl_trans"/>
</dbReference>
<dbReference type="PANTHER" id="PTHR21485">
    <property type="entry name" value="HAD SUPERFAMILY MEMBERS CMAS AND KDSC"/>
    <property type="match status" value="1"/>
</dbReference>
<protein>
    <submittedName>
        <fullName evidence="1">N-acylneuraminate cytidylyltransferase</fullName>
        <ecNumber evidence="1">2.7.7.43</ecNumber>
    </submittedName>
</protein>
<dbReference type="CDD" id="cd02513">
    <property type="entry name" value="CMP-NeuAc_Synthase"/>
    <property type="match status" value="1"/>
</dbReference>
<dbReference type="GO" id="GO:0008781">
    <property type="term" value="F:N-acylneuraminate cytidylyltransferase activity"/>
    <property type="evidence" value="ECO:0007669"/>
    <property type="project" value="UniProtKB-EC"/>
</dbReference>
<dbReference type="Gene3D" id="3.90.550.10">
    <property type="entry name" value="Spore Coat Polysaccharide Biosynthesis Protein SpsA, Chain A"/>
    <property type="match status" value="1"/>
</dbReference>
<dbReference type="RefSeq" id="WP_052835319.1">
    <property type="nucleotide sequence ID" value="NZ_CDRZ01000074.1"/>
</dbReference>
<dbReference type="EMBL" id="CDRZ01000074">
    <property type="protein sequence ID" value="CEO88250.1"/>
    <property type="molecule type" value="Genomic_DNA"/>
</dbReference>
<dbReference type="AlphaFoldDB" id="A0A0B7MDX7"/>
<dbReference type="OrthoDB" id="9805604at2"/>